<accession>A0A4Y0BH47</accession>
<proteinExistence type="predicted"/>
<dbReference type="VEuPathDB" id="VectorBase:AFUN019466"/>
<name>A0A4Y0BH47_ANOFN</name>
<evidence type="ECO:0000313" key="1">
    <source>
        <dbReference type="EnsemblMetazoa" id="AFUN019466-PA"/>
    </source>
</evidence>
<dbReference type="AlphaFoldDB" id="A0A4Y0BH47"/>
<organism evidence="1">
    <name type="scientific">Anopheles funestus</name>
    <name type="common">African malaria mosquito</name>
    <dbReference type="NCBI Taxonomy" id="62324"/>
    <lineage>
        <taxon>Eukaryota</taxon>
        <taxon>Metazoa</taxon>
        <taxon>Ecdysozoa</taxon>
        <taxon>Arthropoda</taxon>
        <taxon>Hexapoda</taxon>
        <taxon>Insecta</taxon>
        <taxon>Pterygota</taxon>
        <taxon>Neoptera</taxon>
        <taxon>Endopterygota</taxon>
        <taxon>Diptera</taxon>
        <taxon>Nematocera</taxon>
        <taxon>Culicoidea</taxon>
        <taxon>Culicidae</taxon>
        <taxon>Anophelinae</taxon>
        <taxon>Anopheles</taxon>
    </lineage>
</organism>
<dbReference type="EnsemblMetazoa" id="AFUN019466-RA">
    <property type="protein sequence ID" value="AFUN019466-PA"/>
    <property type="gene ID" value="AFUN019466"/>
</dbReference>
<protein>
    <submittedName>
        <fullName evidence="1">Uncharacterized protein</fullName>
    </submittedName>
</protein>
<reference evidence="1" key="1">
    <citation type="submission" date="2020-05" db="UniProtKB">
        <authorList>
            <consortium name="EnsemblMetazoa"/>
        </authorList>
    </citation>
    <scope>IDENTIFICATION</scope>
    <source>
        <strain evidence="1">FUMOZ</strain>
    </source>
</reference>
<sequence>SQLYSTFPTSSRPCSSFLCFVRFLVLPYLNQRVMAAVGARAKYTRSMRL</sequence>